<protein>
    <submittedName>
        <fullName evidence="2">Uncharacterized protein</fullName>
    </submittedName>
</protein>
<feature type="non-terminal residue" evidence="2">
    <location>
        <position position="1"/>
    </location>
</feature>
<evidence type="ECO:0000313" key="3">
    <source>
        <dbReference type="Proteomes" id="UP000887116"/>
    </source>
</evidence>
<dbReference type="EMBL" id="BMAO01005714">
    <property type="protein sequence ID" value="GFR03437.1"/>
    <property type="molecule type" value="Genomic_DNA"/>
</dbReference>
<dbReference type="OrthoDB" id="6436502at2759"/>
<dbReference type="Proteomes" id="UP000887116">
    <property type="component" value="Unassembled WGS sequence"/>
</dbReference>
<evidence type="ECO:0000313" key="2">
    <source>
        <dbReference type="EMBL" id="GFR03437.1"/>
    </source>
</evidence>
<gene>
    <name evidence="2" type="ORF">TNCT_142563</name>
</gene>
<sequence length="88" mass="10827">TLNNMEFQDKPRMSLIAQFDDLFRYSRVLTTECEEEFIYFAKNQANLVNKMKKTEEEIQILKEQNDIHETEKRKHDCQMRHMKKRRCL</sequence>
<comment type="caution">
    <text evidence="2">The sequence shown here is derived from an EMBL/GenBank/DDBJ whole genome shotgun (WGS) entry which is preliminary data.</text>
</comment>
<keyword evidence="3" id="KW-1185">Reference proteome</keyword>
<name>A0A8X6GFN2_TRICU</name>
<feature type="region of interest" description="Disordered" evidence="1">
    <location>
        <begin position="69"/>
        <end position="88"/>
    </location>
</feature>
<dbReference type="AlphaFoldDB" id="A0A8X6GFN2"/>
<evidence type="ECO:0000256" key="1">
    <source>
        <dbReference type="SAM" id="MobiDB-lite"/>
    </source>
</evidence>
<reference evidence="2" key="1">
    <citation type="submission" date="2020-07" db="EMBL/GenBank/DDBJ databases">
        <title>Multicomponent nature underlies the extraordinary mechanical properties of spider dragline silk.</title>
        <authorList>
            <person name="Kono N."/>
            <person name="Nakamura H."/>
            <person name="Mori M."/>
            <person name="Yoshida Y."/>
            <person name="Ohtoshi R."/>
            <person name="Malay A.D."/>
            <person name="Moran D.A.P."/>
            <person name="Tomita M."/>
            <person name="Numata K."/>
            <person name="Arakawa K."/>
        </authorList>
    </citation>
    <scope>NUCLEOTIDE SEQUENCE</scope>
</reference>
<accession>A0A8X6GFN2</accession>
<organism evidence="2 3">
    <name type="scientific">Trichonephila clavata</name>
    <name type="common">Joro spider</name>
    <name type="synonym">Nephila clavata</name>
    <dbReference type="NCBI Taxonomy" id="2740835"/>
    <lineage>
        <taxon>Eukaryota</taxon>
        <taxon>Metazoa</taxon>
        <taxon>Ecdysozoa</taxon>
        <taxon>Arthropoda</taxon>
        <taxon>Chelicerata</taxon>
        <taxon>Arachnida</taxon>
        <taxon>Araneae</taxon>
        <taxon>Araneomorphae</taxon>
        <taxon>Entelegynae</taxon>
        <taxon>Araneoidea</taxon>
        <taxon>Nephilidae</taxon>
        <taxon>Trichonephila</taxon>
    </lineage>
</organism>
<feature type="compositionally biased region" description="Basic and acidic residues" evidence="1">
    <location>
        <begin position="69"/>
        <end position="79"/>
    </location>
</feature>
<proteinExistence type="predicted"/>